<evidence type="ECO:0000259" key="8">
    <source>
        <dbReference type="Pfam" id="PF20684"/>
    </source>
</evidence>
<evidence type="ECO:0000313" key="10">
    <source>
        <dbReference type="Proteomes" id="UP000028524"/>
    </source>
</evidence>
<evidence type="ECO:0000256" key="1">
    <source>
        <dbReference type="ARBA" id="ARBA00004141"/>
    </source>
</evidence>
<dbReference type="AlphaFoldDB" id="A0A084QD44"/>
<feature type="region of interest" description="Disordered" evidence="6">
    <location>
        <begin position="309"/>
        <end position="351"/>
    </location>
</feature>
<feature type="transmembrane region" description="Helical" evidence="7">
    <location>
        <begin position="60"/>
        <end position="84"/>
    </location>
</feature>
<evidence type="ECO:0000256" key="7">
    <source>
        <dbReference type="SAM" id="Phobius"/>
    </source>
</evidence>
<dbReference type="EMBL" id="KL660825">
    <property type="protein sequence ID" value="KFA61879.1"/>
    <property type="molecule type" value="Genomic_DNA"/>
</dbReference>
<dbReference type="STRING" id="1283841.A0A084QD44"/>
<keyword evidence="2 7" id="KW-0812">Transmembrane</keyword>
<keyword evidence="4 7" id="KW-0472">Membrane</keyword>
<dbReference type="GO" id="GO:0016020">
    <property type="term" value="C:membrane"/>
    <property type="evidence" value="ECO:0007669"/>
    <property type="project" value="UniProtKB-SubCell"/>
</dbReference>
<dbReference type="OrthoDB" id="5421689at2759"/>
<dbReference type="InterPro" id="IPR049326">
    <property type="entry name" value="Rhodopsin_dom_fungi"/>
</dbReference>
<comment type="subcellular location">
    <subcellularLocation>
        <location evidence="1">Membrane</location>
        <topology evidence="1">Multi-pass membrane protein</topology>
    </subcellularLocation>
</comment>
<feature type="compositionally biased region" description="Basic and acidic residues" evidence="6">
    <location>
        <begin position="335"/>
        <end position="351"/>
    </location>
</feature>
<gene>
    <name evidence="9" type="ORF">S40285_06579</name>
</gene>
<keyword evidence="10" id="KW-1185">Reference proteome</keyword>
<feature type="transmembrane region" description="Helical" evidence="7">
    <location>
        <begin position="27"/>
        <end position="48"/>
    </location>
</feature>
<name>A0A084QD44_STAC4</name>
<dbReference type="Pfam" id="PF20684">
    <property type="entry name" value="Fung_rhodopsin"/>
    <property type="match status" value="1"/>
</dbReference>
<organism evidence="9 10">
    <name type="scientific">Stachybotrys chlorohalonatus (strain IBT 40285)</name>
    <dbReference type="NCBI Taxonomy" id="1283841"/>
    <lineage>
        <taxon>Eukaryota</taxon>
        <taxon>Fungi</taxon>
        <taxon>Dikarya</taxon>
        <taxon>Ascomycota</taxon>
        <taxon>Pezizomycotina</taxon>
        <taxon>Sordariomycetes</taxon>
        <taxon>Hypocreomycetidae</taxon>
        <taxon>Hypocreales</taxon>
        <taxon>Stachybotryaceae</taxon>
        <taxon>Stachybotrys</taxon>
    </lineage>
</organism>
<evidence type="ECO:0000256" key="3">
    <source>
        <dbReference type="ARBA" id="ARBA00022989"/>
    </source>
</evidence>
<dbReference type="InterPro" id="IPR052337">
    <property type="entry name" value="SAT4-like"/>
</dbReference>
<accession>A0A084QD44</accession>
<keyword evidence="3 7" id="KW-1133">Transmembrane helix</keyword>
<evidence type="ECO:0000256" key="5">
    <source>
        <dbReference type="ARBA" id="ARBA00038359"/>
    </source>
</evidence>
<evidence type="ECO:0000256" key="6">
    <source>
        <dbReference type="SAM" id="MobiDB-lite"/>
    </source>
</evidence>
<dbReference type="PANTHER" id="PTHR33048:SF47">
    <property type="entry name" value="INTEGRAL MEMBRANE PROTEIN-RELATED"/>
    <property type="match status" value="1"/>
</dbReference>
<comment type="similarity">
    <text evidence="5">Belongs to the SAT4 family.</text>
</comment>
<feature type="transmembrane region" description="Helical" evidence="7">
    <location>
        <begin position="214"/>
        <end position="237"/>
    </location>
</feature>
<feature type="domain" description="Rhodopsin" evidence="8">
    <location>
        <begin position="44"/>
        <end position="269"/>
    </location>
</feature>
<sequence length="351" mass="39416">MDMSDRPPPPPPGSRIQEPWGNRFDRMVISSMVMLILTTAFTIMRIVSRRLSKRGFLWEDYIYLIGQLWFYGVASCAIALIAVGPPSSRSILAFKYRTMLPFRLSYAMVLLCVKLSIILIVRRIFAKSSRFVHIACWVALAISVAWAVYASLIEFLICMPVESAWNPDLVKHNCINHHLAYGIIPAWDIPLEIFILLIPVKSILGLQMARPHKIALLCMFCAGIITISCSAIYLYFIVANFHLSYMVSIIHSGIALMVASSTALQPLFNRTILQWYRTMTQGISSGRSGRFRSGDNSNIALNDIANGRKRQSRLRDQGGTESEENLALDAGFSGPKDDATSNFTEREREVA</sequence>
<protein>
    <recommendedName>
        <fullName evidence="8">Rhodopsin domain-containing protein</fullName>
    </recommendedName>
</protein>
<feature type="transmembrane region" description="Helical" evidence="7">
    <location>
        <begin position="104"/>
        <end position="122"/>
    </location>
</feature>
<dbReference type="Proteomes" id="UP000028524">
    <property type="component" value="Unassembled WGS sequence"/>
</dbReference>
<feature type="transmembrane region" description="Helical" evidence="7">
    <location>
        <begin position="134"/>
        <end position="159"/>
    </location>
</feature>
<evidence type="ECO:0000256" key="2">
    <source>
        <dbReference type="ARBA" id="ARBA00022692"/>
    </source>
</evidence>
<dbReference type="HOGENOM" id="CLU_028200_0_1_1"/>
<feature type="transmembrane region" description="Helical" evidence="7">
    <location>
        <begin position="179"/>
        <end position="202"/>
    </location>
</feature>
<dbReference type="PANTHER" id="PTHR33048">
    <property type="entry name" value="PTH11-LIKE INTEGRAL MEMBRANE PROTEIN (AFU_ORTHOLOGUE AFUA_5G11245)"/>
    <property type="match status" value="1"/>
</dbReference>
<evidence type="ECO:0000313" key="9">
    <source>
        <dbReference type="EMBL" id="KFA61879.1"/>
    </source>
</evidence>
<feature type="transmembrane region" description="Helical" evidence="7">
    <location>
        <begin position="243"/>
        <end position="264"/>
    </location>
</feature>
<reference evidence="9 10" key="1">
    <citation type="journal article" date="2014" name="BMC Genomics">
        <title>Comparative genome sequencing reveals chemotype-specific gene clusters in the toxigenic black mold Stachybotrys.</title>
        <authorList>
            <person name="Semeiks J."/>
            <person name="Borek D."/>
            <person name="Otwinowski Z."/>
            <person name="Grishin N.V."/>
        </authorList>
    </citation>
    <scope>NUCLEOTIDE SEQUENCE [LARGE SCALE GENOMIC DNA]</scope>
    <source>
        <strain evidence="9 10">IBT 40285</strain>
    </source>
</reference>
<evidence type="ECO:0000256" key="4">
    <source>
        <dbReference type="ARBA" id="ARBA00023136"/>
    </source>
</evidence>
<proteinExistence type="inferred from homology"/>
<dbReference type="InParanoid" id="A0A084QD44"/>